<feature type="compositionally biased region" description="Polar residues" evidence="1">
    <location>
        <begin position="20"/>
        <end position="29"/>
    </location>
</feature>
<evidence type="ECO:0000256" key="1">
    <source>
        <dbReference type="SAM" id="MobiDB-lite"/>
    </source>
</evidence>
<organism evidence="2 4">
    <name type="scientific">Phytophthora infestans</name>
    <name type="common">Potato late blight agent</name>
    <name type="synonym">Botrytis infestans</name>
    <dbReference type="NCBI Taxonomy" id="4787"/>
    <lineage>
        <taxon>Eukaryota</taxon>
        <taxon>Sar</taxon>
        <taxon>Stramenopiles</taxon>
        <taxon>Oomycota</taxon>
        <taxon>Peronosporomycetes</taxon>
        <taxon>Peronosporales</taxon>
        <taxon>Peronosporaceae</taxon>
        <taxon>Phytophthora</taxon>
    </lineage>
</organism>
<keyword evidence="4" id="KW-1185">Reference proteome</keyword>
<name>A0A833W7Q0_PHYIN</name>
<dbReference type="Proteomes" id="UP000704712">
    <property type="component" value="Unassembled WGS sequence"/>
</dbReference>
<evidence type="ECO:0000313" key="4">
    <source>
        <dbReference type="Proteomes" id="UP000602510"/>
    </source>
</evidence>
<dbReference type="EMBL" id="JAACNO010001931">
    <property type="protein sequence ID" value="KAF4136572.1"/>
    <property type="molecule type" value="Genomic_DNA"/>
</dbReference>
<evidence type="ECO:0000313" key="3">
    <source>
        <dbReference type="EMBL" id="KAF4136572.1"/>
    </source>
</evidence>
<protein>
    <submittedName>
        <fullName evidence="2">Uncharacterized protein</fullName>
    </submittedName>
</protein>
<proteinExistence type="predicted"/>
<dbReference type="AlphaFoldDB" id="A0A833W7Q0"/>
<dbReference type="Proteomes" id="UP000602510">
    <property type="component" value="Unassembled WGS sequence"/>
</dbReference>
<reference evidence="2" key="1">
    <citation type="submission" date="2020-04" db="EMBL/GenBank/DDBJ databases">
        <title>Hybrid Assembly of Korean Phytophthora infestans isolates.</title>
        <authorList>
            <person name="Prokchorchik M."/>
            <person name="Lee Y."/>
            <person name="Seo J."/>
            <person name="Cho J.-H."/>
            <person name="Park Y.-E."/>
            <person name="Jang D.-C."/>
            <person name="Im J.-S."/>
            <person name="Choi J.-G."/>
            <person name="Park H.-J."/>
            <person name="Lee G.-B."/>
            <person name="Lee Y.-G."/>
            <person name="Hong S.-Y."/>
            <person name="Cho K."/>
            <person name="Sohn K.H."/>
        </authorList>
    </citation>
    <scope>NUCLEOTIDE SEQUENCE</scope>
    <source>
        <strain evidence="2">KR_1_A1</strain>
        <strain evidence="3">KR_2_A2</strain>
    </source>
</reference>
<comment type="caution">
    <text evidence="2">The sequence shown here is derived from an EMBL/GenBank/DDBJ whole genome shotgun (WGS) entry which is preliminary data.</text>
</comment>
<evidence type="ECO:0000313" key="2">
    <source>
        <dbReference type="EMBL" id="KAF4045799.1"/>
    </source>
</evidence>
<accession>A0A833W7Q0</accession>
<sequence length="126" mass="14790">MPAFTEAASLETDSRETKTLIRSQEGQIENDSHRSLRVDPAKEVAEEEERFKVPIVDKITKYLIQKMLDYCLYRNKDPKQVWGILRLNGYKGRAHLKPRHKYYRTYLAMWKDKKAKEAAKNAANFA</sequence>
<dbReference type="EMBL" id="WSZM01000039">
    <property type="protein sequence ID" value="KAF4045799.1"/>
    <property type="molecule type" value="Genomic_DNA"/>
</dbReference>
<gene>
    <name evidence="2" type="ORF">GN244_ATG01772</name>
    <name evidence="3" type="ORF">GN958_ATG14247</name>
</gene>
<feature type="region of interest" description="Disordered" evidence="1">
    <location>
        <begin position="1"/>
        <end position="41"/>
    </location>
</feature>
<feature type="compositionally biased region" description="Basic and acidic residues" evidence="1">
    <location>
        <begin position="30"/>
        <end position="41"/>
    </location>
</feature>